<accession>A0ABV3FMV8</accession>
<evidence type="ECO:0000313" key="3">
    <source>
        <dbReference type="Proteomes" id="UP001551695"/>
    </source>
</evidence>
<feature type="region of interest" description="Disordered" evidence="1">
    <location>
        <begin position="166"/>
        <end position="191"/>
    </location>
</feature>
<evidence type="ECO:0008006" key="4">
    <source>
        <dbReference type="Google" id="ProtNLM"/>
    </source>
</evidence>
<keyword evidence="3" id="KW-1185">Reference proteome</keyword>
<gene>
    <name evidence="2" type="ORF">AB0I48_04150</name>
</gene>
<name>A0ABV3FMV8_9NOCA</name>
<evidence type="ECO:0000256" key="1">
    <source>
        <dbReference type="SAM" id="MobiDB-lite"/>
    </source>
</evidence>
<sequence length="191" mass="20200">MNEIEYVFGTGDGTVHVWASQADLELARTGTTDAVQLDFDGDGFADDALWDSAGTGSADIAALDLDDDGVLDHFYTDPTGLGIWDHRITGSAEDAEQEPLDWILRTGPFPDTSPESNNVVAEGLSAALAEYPVAPFETTVRDIDVVPDDVPDLLEHTVAVCSDRRGRIVEGPTEPGVGTIDGADPSPSDSP</sequence>
<evidence type="ECO:0000313" key="2">
    <source>
        <dbReference type="EMBL" id="MEV0706737.1"/>
    </source>
</evidence>
<dbReference type="RefSeq" id="WP_355086172.1">
    <property type="nucleotide sequence ID" value="NZ_JBEXKW010000021.1"/>
</dbReference>
<organism evidence="2 3">
    <name type="scientific">Nocardia aurea</name>
    <dbReference type="NCBI Taxonomy" id="2144174"/>
    <lineage>
        <taxon>Bacteria</taxon>
        <taxon>Bacillati</taxon>
        <taxon>Actinomycetota</taxon>
        <taxon>Actinomycetes</taxon>
        <taxon>Mycobacteriales</taxon>
        <taxon>Nocardiaceae</taxon>
        <taxon>Nocardia</taxon>
    </lineage>
</organism>
<reference evidence="2 3" key="1">
    <citation type="submission" date="2024-06" db="EMBL/GenBank/DDBJ databases">
        <title>The Natural Products Discovery Center: Release of the First 8490 Sequenced Strains for Exploring Actinobacteria Biosynthetic Diversity.</title>
        <authorList>
            <person name="Kalkreuter E."/>
            <person name="Kautsar S.A."/>
            <person name="Yang D."/>
            <person name="Bader C.D."/>
            <person name="Teijaro C.N."/>
            <person name="Fluegel L."/>
            <person name="Davis C.M."/>
            <person name="Simpson J.R."/>
            <person name="Lauterbach L."/>
            <person name="Steele A.D."/>
            <person name="Gui C."/>
            <person name="Meng S."/>
            <person name="Li G."/>
            <person name="Viehrig K."/>
            <person name="Ye F."/>
            <person name="Su P."/>
            <person name="Kiefer A.F."/>
            <person name="Nichols A."/>
            <person name="Cepeda A.J."/>
            <person name="Yan W."/>
            <person name="Fan B."/>
            <person name="Jiang Y."/>
            <person name="Adhikari A."/>
            <person name="Zheng C.-J."/>
            <person name="Schuster L."/>
            <person name="Cowan T.M."/>
            <person name="Smanski M.J."/>
            <person name="Chevrette M.G."/>
            <person name="De Carvalho L.P.S."/>
            <person name="Shen B."/>
        </authorList>
    </citation>
    <scope>NUCLEOTIDE SEQUENCE [LARGE SCALE GENOMIC DNA]</scope>
    <source>
        <strain evidence="2 3">NPDC050403</strain>
    </source>
</reference>
<proteinExistence type="predicted"/>
<dbReference type="SUPFAM" id="SSF103647">
    <property type="entry name" value="TSP type-3 repeat"/>
    <property type="match status" value="1"/>
</dbReference>
<protein>
    <recommendedName>
        <fullName evidence="4">VCBS repeat-containing protein</fullName>
    </recommendedName>
</protein>
<dbReference type="Proteomes" id="UP001551695">
    <property type="component" value="Unassembled WGS sequence"/>
</dbReference>
<dbReference type="InterPro" id="IPR028974">
    <property type="entry name" value="TSP_type-3_rpt"/>
</dbReference>
<comment type="caution">
    <text evidence="2">The sequence shown here is derived from an EMBL/GenBank/DDBJ whole genome shotgun (WGS) entry which is preliminary data.</text>
</comment>
<dbReference type="EMBL" id="JBFAKC010000002">
    <property type="protein sequence ID" value="MEV0706737.1"/>
    <property type="molecule type" value="Genomic_DNA"/>
</dbReference>